<organism evidence="1 2">
    <name type="scientific">Mucilaginibacter oryzae</name>
    <dbReference type="NCBI Taxonomy" id="468058"/>
    <lineage>
        <taxon>Bacteria</taxon>
        <taxon>Pseudomonadati</taxon>
        <taxon>Bacteroidota</taxon>
        <taxon>Sphingobacteriia</taxon>
        <taxon>Sphingobacteriales</taxon>
        <taxon>Sphingobacteriaceae</taxon>
        <taxon>Mucilaginibacter</taxon>
    </lineage>
</organism>
<sequence>MKDAKQLVDFVLESHGGLTTWNKFNTVKAHVSLGGITWGVKGHEGVMNDVYFTGNTHTLLDSWSPMFGAGLRSSFNGKDVFLLNEADEKVEELINARASFEGHNIMTPWSRMQLAYFCSYATWNYLTAPFLFALPGFHFLEMEPWEENGETWRRLEVIFPDTITTHSKRQVFYISADGLMKRHDYWPEVLGNNSAAHYYSDYREVQGIKVPARHRILPLDDASNNALAEPLLVSIDVLSIEYL</sequence>
<dbReference type="RefSeq" id="WP_109608990.1">
    <property type="nucleotide sequence ID" value="NZ_QGHA01000006.1"/>
</dbReference>
<dbReference type="AlphaFoldDB" id="A0A316H6I1"/>
<dbReference type="EMBL" id="QGHA01000006">
    <property type="protein sequence ID" value="PWK76604.1"/>
    <property type="molecule type" value="Genomic_DNA"/>
</dbReference>
<dbReference type="Proteomes" id="UP000245678">
    <property type="component" value="Unassembled WGS sequence"/>
</dbReference>
<accession>A0A316H6I1</accession>
<name>A0A316H6I1_9SPHI</name>
<proteinExistence type="predicted"/>
<comment type="caution">
    <text evidence="1">The sequence shown here is derived from an EMBL/GenBank/DDBJ whole genome shotgun (WGS) entry which is preliminary data.</text>
</comment>
<protein>
    <submittedName>
        <fullName evidence="1">Uncharacterized protein</fullName>
    </submittedName>
</protein>
<reference evidence="1 2" key="1">
    <citation type="submission" date="2018-05" db="EMBL/GenBank/DDBJ databases">
        <title>Genomic Encyclopedia of Archaeal and Bacterial Type Strains, Phase II (KMG-II): from individual species to whole genera.</title>
        <authorList>
            <person name="Goeker M."/>
        </authorList>
    </citation>
    <scope>NUCLEOTIDE SEQUENCE [LARGE SCALE GENOMIC DNA]</scope>
    <source>
        <strain evidence="1 2">DSM 19975</strain>
    </source>
</reference>
<keyword evidence="2" id="KW-1185">Reference proteome</keyword>
<evidence type="ECO:0000313" key="2">
    <source>
        <dbReference type="Proteomes" id="UP000245678"/>
    </source>
</evidence>
<gene>
    <name evidence="1" type="ORF">LX99_03471</name>
</gene>
<evidence type="ECO:0000313" key="1">
    <source>
        <dbReference type="EMBL" id="PWK76604.1"/>
    </source>
</evidence>